<dbReference type="EMBL" id="CAJVRM010000120">
    <property type="protein sequence ID" value="CAG8974982.1"/>
    <property type="molecule type" value="Genomic_DNA"/>
</dbReference>
<dbReference type="OrthoDB" id="3515910at2759"/>
<protein>
    <submittedName>
        <fullName evidence="2">Uncharacterized protein</fullName>
    </submittedName>
</protein>
<feature type="region of interest" description="Disordered" evidence="1">
    <location>
        <begin position="186"/>
        <end position="233"/>
    </location>
</feature>
<feature type="region of interest" description="Disordered" evidence="1">
    <location>
        <begin position="93"/>
        <end position="126"/>
    </location>
</feature>
<evidence type="ECO:0000313" key="3">
    <source>
        <dbReference type="Proteomes" id="UP000701801"/>
    </source>
</evidence>
<evidence type="ECO:0000256" key="1">
    <source>
        <dbReference type="SAM" id="MobiDB-lite"/>
    </source>
</evidence>
<dbReference type="Proteomes" id="UP000701801">
    <property type="component" value="Unassembled WGS sequence"/>
</dbReference>
<evidence type="ECO:0000313" key="2">
    <source>
        <dbReference type="EMBL" id="CAG8974982.1"/>
    </source>
</evidence>
<name>A0A9N9LL67_9HELO</name>
<comment type="caution">
    <text evidence="2">The sequence shown here is derived from an EMBL/GenBank/DDBJ whole genome shotgun (WGS) entry which is preliminary data.</text>
</comment>
<reference evidence="2" key="1">
    <citation type="submission" date="2021-07" db="EMBL/GenBank/DDBJ databases">
        <authorList>
            <person name="Durling M."/>
        </authorList>
    </citation>
    <scope>NUCLEOTIDE SEQUENCE</scope>
</reference>
<organism evidence="2 3">
    <name type="scientific">Hymenoscyphus albidus</name>
    <dbReference type="NCBI Taxonomy" id="595503"/>
    <lineage>
        <taxon>Eukaryota</taxon>
        <taxon>Fungi</taxon>
        <taxon>Dikarya</taxon>
        <taxon>Ascomycota</taxon>
        <taxon>Pezizomycotina</taxon>
        <taxon>Leotiomycetes</taxon>
        <taxon>Helotiales</taxon>
        <taxon>Helotiaceae</taxon>
        <taxon>Hymenoscyphus</taxon>
    </lineage>
</organism>
<accession>A0A9N9LL67</accession>
<dbReference type="AlphaFoldDB" id="A0A9N9LL67"/>
<feature type="compositionally biased region" description="Acidic residues" evidence="1">
    <location>
        <begin position="111"/>
        <end position="125"/>
    </location>
</feature>
<sequence>MANDLPIEHSIQLVFRSWIHATNVLVDSGCSAHLLKVLSKVCAGHQVDPSYVDSIESYLLVTSTDQPSINGDELVGLTDISSKTSTTNYLNSPFTKGTAATVPNDATQVDLDNEDEDESDEDDKSDLDNLFAVSPLFVSACASLSQYRNPAPPLATEERTLNSQTCPVVSPDALALVVTQQSSWNRKENDNGLPLGQHPNGIREASLSSKSSRMNTQEPQVTRREESIRESGGSSIPLDILPTIQRIAGPEIISTLWHYLQKQRTSPTGMYVAGKHEPTELGDIAEGRIEKLLSIYQLAFNALSSDCSYFPELPRRLYLANIYILYRQETVIRRQLSRQRKRRKSTDGIKFAKKSLNDIFIDLLLPQLQGEKSTRQNAKKRFENWMALGRICAKLVESFGAGIFLLPRDLSNEILRALTLRQEDAIITYIHHVYPGLKSDIQHLTTFLLHVVEEQRPPDMKLKLELLSENDMISYKWVSQAIKDLFDYSDEVDYTSFLTDEALSSSATELPHLFTF</sequence>
<feature type="compositionally biased region" description="Polar residues" evidence="1">
    <location>
        <begin position="206"/>
        <end position="220"/>
    </location>
</feature>
<gene>
    <name evidence="2" type="ORF">HYALB_00011166</name>
</gene>
<keyword evidence="3" id="KW-1185">Reference proteome</keyword>
<proteinExistence type="predicted"/>